<dbReference type="EMBL" id="CP072801">
    <property type="protein sequence ID" value="QTR45656.1"/>
    <property type="molecule type" value="Genomic_DNA"/>
</dbReference>
<protein>
    <submittedName>
        <fullName evidence="3">Transposase</fullName>
    </submittedName>
</protein>
<accession>A0ABX7WP92</accession>
<keyword evidence="1" id="KW-0472">Membrane</keyword>
<evidence type="ECO:0000313" key="4">
    <source>
        <dbReference type="Proteomes" id="UP000672039"/>
    </source>
</evidence>
<evidence type="ECO:0000256" key="1">
    <source>
        <dbReference type="SAM" id="Phobius"/>
    </source>
</evidence>
<organism evidence="3 4">
    <name type="scientific">Thiothrix litoralis</name>
    <dbReference type="NCBI Taxonomy" id="2891210"/>
    <lineage>
        <taxon>Bacteria</taxon>
        <taxon>Pseudomonadati</taxon>
        <taxon>Pseudomonadota</taxon>
        <taxon>Gammaproteobacteria</taxon>
        <taxon>Thiotrichales</taxon>
        <taxon>Thiotrichaceae</taxon>
        <taxon>Thiothrix</taxon>
    </lineage>
</organism>
<gene>
    <name evidence="3" type="ORF">J9253_16860</name>
</gene>
<reference evidence="3 4" key="1">
    <citation type="submission" date="2021-04" db="EMBL/GenBank/DDBJ databases">
        <title>Genomics, taxonomy and metabolism of representatives of sulfur bacteria of the genus Thiothrix: Thiothrix fructosivorans QT, Thiothrix unzii A1T and three new species, Thiothrix subterranea sp. nov., Thiothrix litoralis sp. nov. and 'Candidatus Thiothrix anitrata' sp. nov.</title>
        <authorList>
            <person name="Ravin N.V."/>
            <person name="Smolyakov D."/>
            <person name="Rudenko T.S."/>
            <person name="Mardanov A.V."/>
            <person name="Beletsky A.V."/>
            <person name="Markov N.D."/>
            <person name="Fomenkov A.I."/>
            <person name="Roberts R.J."/>
            <person name="Karnachuk O.V."/>
            <person name="Novikov A."/>
            <person name="Grabovich M.Y."/>
        </authorList>
    </citation>
    <scope>NUCLEOTIDE SEQUENCE [LARGE SCALE GENOMIC DNA]</scope>
    <source>
        <strain evidence="3 4">AS</strain>
    </source>
</reference>
<evidence type="ECO:0000313" key="3">
    <source>
        <dbReference type="EMBL" id="QTR45656.1"/>
    </source>
</evidence>
<dbReference type="SUPFAM" id="SSF53098">
    <property type="entry name" value="Ribonuclease H-like"/>
    <property type="match status" value="1"/>
</dbReference>
<keyword evidence="1" id="KW-0812">Transmembrane</keyword>
<keyword evidence="4" id="KW-1185">Reference proteome</keyword>
<keyword evidence="1" id="KW-1133">Transmembrane helix</keyword>
<dbReference type="InterPro" id="IPR012337">
    <property type="entry name" value="RNaseH-like_sf"/>
</dbReference>
<feature type="transmembrane region" description="Helical" evidence="1">
    <location>
        <begin position="20"/>
        <end position="47"/>
    </location>
</feature>
<dbReference type="RefSeq" id="WP_210222054.1">
    <property type="nucleotide sequence ID" value="NZ_CP072801.1"/>
</dbReference>
<dbReference type="InterPro" id="IPR038721">
    <property type="entry name" value="IS701-like_DDE_dom"/>
</dbReference>
<proteinExistence type="predicted"/>
<dbReference type="Pfam" id="PF13546">
    <property type="entry name" value="DDE_5"/>
    <property type="match status" value="1"/>
</dbReference>
<evidence type="ECO:0000259" key="2">
    <source>
        <dbReference type="Pfam" id="PF13546"/>
    </source>
</evidence>
<sequence>MHLSQSLHHFKSEFSRQRAWLLFCAIILSFLAATEMGGVTSMCRYWLSDERGYHRLPHFFRAGSYHPERLRASWHRWVLSHAPLVEVAGRSVVLGAHTYVVKDGGRMPGVVSLRETSETQSKPDYFRGQCWGAVGLLVGTLSACFCLPLSLQIPQGFRHLGEEDANDPALKLGTRVVQMALSFAQMNDRPVWLVLDAFFATAPVFRLARSVWSVALQQPLVQVITRAKKNYVAYFPARGPILLMCSDLALDAETILTLYCRRTRIETLFDTLKNTLGAFRFHFWSRYLPRHSRRPTANRHLKAPQAQHLPTVAACWQAMETFVLCASIATGLLQLFSFQYREGLWKQQVLYLRTRSRELPSENTVRQILAPLLARQLLRSPPKAFWWRIREAVNGDEDDEGQT</sequence>
<dbReference type="Proteomes" id="UP000672039">
    <property type="component" value="Chromosome"/>
</dbReference>
<name>A0ABX7WP92_9GAMM</name>
<feature type="domain" description="Transposase IS701-like DDE" evidence="2">
    <location>
        <begin position="14"/>
        <end position="240"/>
    </location>
</feature>